<evidence type="ECO:0000256" key="6">
    <source>
        <dbReference type="ARBA" id="ARBA00022840"/>
    </source>
</evidence>
<keyword evidence="5 8" id="KW-0658">Purine biosynthesis</keyword>
<keyword evidence="4 8" id="KW-0547">Nucleotide-binding</keyword>
<feature type="domain" description="SAICAR synthetase/ADE2 N-terminal" evidence="9">
    <location>
        <begin position="16"/>
        <end position="270"/>
    </location>
</feature>
<gene>
    <name evidence="8" type="primary">purC</name>
    <name evidence="10" type="ORF">A2113_02575</name>
</gene>
<dbReference type="EMBL" id="MHCN01000009">
    <property type="protein sequence ID" value="OGY22116.1"/>
    <property type="molecule type" value="Genomic_DNA"/>
</dbReference>
<protein>
    <recommendedName>
        <fullName evidence="8">Phosphoribosylaminoimidazole-succinocarboxamide synthase</fullName>
        <ecNumber evidence="8">6.3.2.6</ecNumber>
    </recommendedName>
    <alternativeName>
        <fullName evidence="8">SAICAR synthetase</fullName>
    </alternativeName>
</protein>
<dbReference type="HAMAP" id="MF_00137">
    <property type="entry name" value="SAICAR_synth"/>
    <property type="match status" value="1"/>
</dbReference>
<dbReference type="AlphaFoldDB" id="A0A1G1W376"/>
<dbReference type="Gene3D" id="3.30.200.20">
    <property type="entry name" value="Phosphorylase Kinase, domain 1"/>
    <property type="match status" value="1"/>
</dbReference>
<organism evidence="10 11">
    <name type="scientific">Candidatus Woykebacteria bacterium GWA1_44_8</name>
    <dbReference type="NCBI Taxonomy" id="1802591"/>
    <lineage>
        <taxon>Bacteria</taxon>
        <taxon>Candidatus Woykeibacteriota</taxon>
    </lineage>
</organism>
<dbReference type="PROSITE" id="PS01058">
    <property type="entry name" value="SAICAR_SYNTHETASE_2"/>
    <property type="match status" value="1"/>
</dbReference>
<dbReference type="InterPro" id="IPR028923">
    <property type="entry name" value="SAICAR_synt/ADE2_N"/>
</dbReference>
<evidence type="ECO:0000313" key="10">
    <source>
        <dbReference type="EMBL" id="OGY22116.1"/>
    </source>
</evidence>
<dbReference type="UniPathway" id="UPA00074">
    <property type="reaction ID" value="UER00131"/>
</dbReference>
<proteinExistence type="inferred from homology"/>
<dbReference type="PANTHER" id="PTHR43700">
    <property type="entry name" value="PHOSPHORIBOSYLAMINOIMIDAZOLE-SUCCINOCARBOXAMIDE SYNTHASE"/>
    <property type="match status" value="1"/>
</dbReference>
<dbReference type="SUPFAM" id="SSF56104">
    <property type="entry name" value="SAICAR synthase-like"/>
    <property type="match status" value="1"/>
</dbReference>
<dbReference type="STRING" id="1802591.A2113_02575"/>
<dbReference type="FunFam" id="3.30.470.20:FF:000015">
    <property type="entry name" value="Phosphoribosylaminoimidazole-succinocarboxamide synthase"/>
    <property type="match status" value="1"/>
</dbReference>
<evidence type="ECO:0000256" key="1">
    <source>
        <dbReference type="ARBA" id="ARBA00004672"/>
    </source>
</evidence>
<dbReference type="Proteomes" id="UP000176299">
    <property type="component" value="Unassembled WGS sequence"/>
</dbReference>
<name>A0A1G1W376_9BACT</name>
<dbReference type="GO" id="GO:0004639">
    <property type="term" value="F:phosphoribosylaminoimidazolesuccinocarboxamide synthase activity"/>
    <property type="evidence" value="ECO:0007669"/>
    <property type="project" value="UniProtKB-UniRule"/>
</dbReference>
<comment type="catalytic activity">
    <reaction evidence="7 8">
        <text>5-amino-1-(5-phospho-D-ribosyl)imidazole-4-carboxylate + L-aspartate + ATP = (2S)-2-[5-amino-1-(5-phospho-beta-D-ribosyl)imidazole-4-carboxamido]succinate + ADP + phosphate + 2 H(+)</text>
        <dbReference type="Rhea" id="RHEA:22628"/>
        <dbReference type="ChEBI" id="CHEBI:15378"/>
        <dbReference type="ChEBI" id="CHEBI:29991"/>
        <dbReference type="ChEBI" id="CHEBI:30616"/>
        <dbReference type="ChEBI" id="CHEBI:43474"/>
        <dbReference type="ChEBI" id="CHEBI:58443"/>
        <dbReference type="ChEBI" id="CHEBI:77657"/>
        <dbReference type="ChEBI" id="CHEBI:456216"/>
        <dbReference type="EC" id="6.3.2.6"/>
    </reaction>
</comment>
<keyword evidence="3 8" id="KW-0436">Ligase</keyword>
<evidence type="ECO:0000259" key="9">
    <source>
        <dbReference type="Pfam" id="PF01259"/>
    </source>
</evidence>
<dbReference type="EC" id="6.3.2.6" evidence="8"/>
<dbReference type="GO" id="GO:0005524">
    <property type="term" value="F:ATP binding"/>
    <property type="evidence" value="ECO:0007669"/>
    <property type="project" value="UniProtKB-KW"/>
</dbReference>
<dbReference type="InterPro" id="IPR001636">
    <property type="entry name" value="SAICAR_synth"/>
</dbReference>
<reference evidence="10 11" key="1">
    <citation type="journal article" date="2016" name="Nat. Commun.">
        <title>Thousands of microbial genomes shed light on interconnected biogeochemical processes in an aquifer system.</title>
        <authorList>
            <person name="Anantharaman K."/>
            <person name="Brown C.T."/>
            <person name="Hug L.A."/>
            <person name="Sharon I."/>
            <person name="Castelle C.J."/>
            <person name="Probst A.J."/>
            <person name="Thomas B.C."/>
            <person name="Singh A."/>
            <person name="Wilkins M.J."/>
            <person name="Karaoz U."/>
            <person name="Brodie E.L."/>
            <person name="Williams K.H."/>
            <person name="Hubbard S.S."/>
            <person name="Banfield J.F."/>
        </authorList>
    </citation>
    <scope>NUCLEOTIDE SEQUENCE [LARGE SCALE GENOMIC DNA]</scope>
</reference>
<dbReference type="Pfam" id="PF01259">
    <property type="entry name" value="SAICAR_synt"/>
    <property type="match status" value="1"/>
</dbReference>
<comment type="similarity">
    <text evidence="2 8">Belongs to the SAICAR synthetase family.</text>
</comment>
<evidence type="ECO:0000256" key="4">
    <source>
        <dbReference type="ARBA" id="ARBA00022741"/>
    </source>
</evidence>
<evidence type="ECO:0000256" key="3">
    <source>
        <dbReference type="ARBA" id="ARBA00022598"/>
    </source>
</evidence>
<dbReference type="NCBIfam" id="NF010568">
    <property type="entry name" value="PRK13961.1"/>
    <property type="match status" value="1"/>
</dbReference>
<keyword evidence="6 8" id="KW-0067">ATP-binding</keyword>
<evidence type="ECO:0000256" key="2">
    <source>
        <dbReference type="ARBA" id="ARBA00010190"/>
    </source>
</evidence>
<dbReference type="NCBIfam" id="TIGR00081">
    <property type="entry name" value="purC"/>
    <property type="match status" value="1"/>
</dbReference>
<dbReference type="CDD" id="cd01414">
    <property type="entry name" value="SAICAR_synt_Sc"/>
    <property type="match status" value="1"/>
</dbReference>
<evidence type="ECO:0000313" key="11">
    <source>
        <dbReference type="Proteomes" id="UP000176299"/>
    </source>
</evidence>
<dbReference type="PANTHER" id="PTHR43700:SF1">
    <property type="entry name" value="PHOSPHORIBOSYLAMINOIMIDAZOLE-SUCCINOCARBOXAMIDE SYNTHASE"/>
    <property type="match status" value="1"/>
</dbReference>
<evidence type="ECO:0000256" key="5">
    <source>
        <dbReference type="ARBA" id="ARBA00022755"/>
    </source>
</evidence>
<dbReference type="Gene3D" id="3.30.470.20">
    <property type="entry name" value="ATP-grasp fold, B domain"/>
    <property type="match status" value="1"/>
</dbReference>
<accession>A0A1G1W376</accession>
<evidence type="ECO:0000256" key="7">
    <source>
        <dbReference type="ARBA" id="ARBA00048475"/>
    </source>
</evidence>
<comment type="pathway">
    <text evidence="1 8">Purine metabolism; IMP biosynthesis via de novo pathway; 5-amino-1-(5-phospho-D-ribosyl)imidazole-4-carboxamide from 5-amino-1-(5-phospho-D-ribosyl)imidazole-4-carboxylate: step 1/2.</text>
</comment>
<dbReference type="InterPro" id="IPR018236">
    <property type="entry name" value="SAICAR_synthetase_CS"/>
</dbReference>
<comment type="caution">
    <text evidence="10">The sequence shown here is derived from an EMBL/GenBank/DDBJ whole genome shotgun (WGS) entry which is preliminary data.</text>
</comment>
<sequence>MDTAPFMAPFGLKPRSGKVRDNYDLGDRILMVATDRISTFDVVHPTGIPGKGAVLTKLSAFWFEQLGSVVRNHLIRLADGTTADELPFELPPELVGRTMIVRKAHRADVECVVRGYLSGSGWAEYQEAQSVCGIKLAAGLPESGKLPELIFTPATKAPDGQHDINISYKQMVGIVGPKTAITLRERSLVLYREAAAYAIERGIIIADTKFEFGWAKVDGQEELIVIDEILTPDSSRFWDAKEYTPGQPQRAMDKQVVRDWALSTGWDKRPPAPALPTDVVEMTVERYQEIFRRLTGSVAQVSS</sequence>
<dbReference type="GO" id="GO:0006189">
    <property type="term" value="P:'de novo' IMP biosynthetic process"/>
    <property type="evidence" value="ECO:0007669"/>
    <property type="project" value="UniProtKB-UniRule"/>
</dbReference>
<dbReference type="GO" id="GO:0005737">
    <property type="term" value="C:cytoplasm"/>
    <property type="evidence" value="ECO:0007669"/>
    <property type="project" value="TreeGrafter"/>
</dbReference>
<evidence type="ECO:0000256" key="8">
    <source>
        <dbReference type="HAMAP-Rule" id="MF_00137"/>
    </source>
</evidence>